<sequence>MRVNNLPVLRTFRKALRNNLTPAEAKLWTLLKGSQLAGRKFRRQHSVGPYILDFYCPSERLAVELDGAAHDSAEAQAYDRERDLFLEQFGIKVLRFENRLVFQQTEGVLMEIQRGFGWHARKPPRPCGAPLLGKEGNE</sequence>
<dbReference type="InterPro" id="IPR007569">
    <property type="entry name" value="DUF559"/>
</dbReference>
<name>A0A221KI70_VITFI</name>
<dbReference type="GO" id="GO:0008168">
    <property type="term" value="F:methyltransferase activity"/>
    <property type="evidence" value="ECO:0007669"/>
    <property type="project" value="UniProtKB-KW"/>
</dbReference>
<keyword evidence="3" id="KW-1185">Reference proteome</keyword>
<dbReference type="CDD" id="cd01038">
    <property type="entry name" value="Endonuclease_DUF559"/>
    <property type="match status" value="1"/>
</dbReference>
<dbReference type="SUPFAM" id="SSF52980">
    <property type="entry name" value="Restriction endonuclease-like"/>
    <property type="match status" value="1"/>
</dbReference>
<dbReference type="AlphaFoldDB" id="A0A221KI70"/>
<reference evidence="2 3" key="1">
    <citation type="submission" date="2017-07" db="EMBL/GenBank/DDBJ databases">
        <title>Complete Genome Sequence of the cosmetic ferment Vitreoscilla filiformis (ATCC15551).</title>
        <authorList>
            <person name="Contreras S."/>
            <person name="Sagory-Zalkind P."/>
            <person name="Blanquart H."/>
            <person name="Iltis A."/>
            <person name="Morand S.C."/>
        </authorList>
    </citation>
    <scope>NUCLEOTIDE SEQUENCE [LARGE SCALE GENOMIC DNA]</scope>
    <source>
        <strain evidence="2 3">ATCC 15551</strain>
    </source>
</reference>
<gene>
    <name evidence="2" type="ORF">VITFI_CDS2971</name>
</gene>
<organism evidence="2 3">
    <name type="scientific">Vitreoscilla filiformis</name>
    <dbReference type="NCBI Taxonomy" id="63"/>
    <lineage>
        <taxon>Bacteria</taxon>
        <taxon>Pseudomonadati</taxon>
        <taxon>Pseudomonadota</taxon>
        <taxon>Betaproteobacteria</taxon>
        <taxon>Neisseriales</taxon>
        <taxon>Neisseriaceae</taxon>
        <taxon>Vitreoscilla</taxon>
    </lineage>
</organism>
<dbReference type="PANTHER" id="PTHR38590">
    <property type="entry name" value="BLL0828 PROTEIN"/>
    <property type="match status" value="1"/>
</dbReference>
<dbReference type="GO" id="GO:0032259">
    <property type="term" value="P:methylation"/>
    <property type="evidence" value="ECO:0007669"/>
    <property type="project" value="UniProtKB-KW"/>
</dbReference>
<proteinExistence type="predicted"/>
<keyword evidence="2" id="KW-0808">Transferase</keyword>
<evidence type="ECO:0000259" key="1">
    <source>
        <dbReference type="Pfam" id="PF04480"/>
    </source>
</evidence>
<dbReference type="InterPro" id="IPR047216">
    <property type="entry name" value="Endonuclease_DUF559_bact"/>
</dbReference>
<dbReference type="EMBL" id="CP022423">
    <property type="protein sequence ID" value="ASM78748.1"/>
    <property type="molecule type" value="Genomic_DNA"/>
</dbReference>
<protein>
    <submittedName>
        <fullName evidence="2">Cytosine methyltransferase</fullName>
    </submittedName>
</protein>
<dbReference type="KEGG" id="vff:VITFI_CDS2971"/>
<dbReference type="Pfam" id="PF04480">
    <property type="entry name" value="DUF559"/>
    <property type="match status" value="1"/>
</dbReference>
<dbReference type="Gene3D" id="3.40.960.10">
    <property type="entry name" value="VSR Endonuclease"/>
    <property type="match status" value="1"/>
</dbReference>
<dbReference type="Proteomes" id="UP000199729">
    <property type="component" value="Chromosome"/>
</dbReference>
<dbReference type="RefSeq" id="WP_089417629.1">
    <property type="nucleotide sequence ID" value="NZ_CP022423.1"/>
</dbReference>
<dbReference type="OrthoDB" id="9798754at2"/>
<evidence type="ECO:0000313" key="2">
    <source>
        <dbReference type="EMBL" id="ASM78748.1"/>
    </source>
</evidence>
<evidence type="ECO:0000313" key="3">
    <source>
        <dbReference type="Proteomes" id="UP000199729"/>
    </source>
</evidence>
<feature type="domain" description="DUF559" evidence="1">
    <location>
        <begin position="11"/>
        <end position="114"/>
    </location>
</feature>
<dbReference type="PANTHER" id="PTHR38590:SF1">
    <property type="entry name" value="BLL0828 PROTEIN"/>
    <property type="match status" value="1"/>
</dbReference>
<accession>A0A221KI70</accession>
<dbReference type="InterPro" id="IPR011335">
    <property type="entry name" value="Restrct_endonuc-II-like"/>
</dbReference>
<keyword evidence="2" id="KW-0489">Methyltransferase</keyword>